<feature type="coiled-coil region" evidence="1">
    <location>
        <begin position="320"/>
        <end position="352"/>
    </location>
</feature>
<dbReference type="EMBL" id="FWFD01000018">
    <property type="protein sequence ID" value="SLM87023.1"/>
    <property type="molecule type" value="Genomic_DNA"/>
</dbReference>
<organism evidence="2 3">
    <name type="scientific">Vagococcus fluvialis bH819</name>
    <dbReference type="NCBI Taxonomy" id="1255619"/>
    <lineage>
        <taxon>Bacteria</taxon>
        <taxon>Bacillati</taxon>
        <taxon>Bacillota</taxon>
        <taxon>Bacilli</taxon>
        <taxon>Lactobacillales</taxon>
        <taxon>Enterococcaceae</taxon>
        <taxon>Vagococcus</taxon>
    </lineage>
</organism>
<reference evidence="3" key="1">
    <citation type="submission" date="2017-02" db="EMBL/GenBank/DDBJ databases">
        <authorList>
            <person name="Dridi B."/>
        </authorList>
    </citation>
    <scope>NUCLEOTIDE SEQUENCE [LARGE SCALE GENOMIC DNA]</scope>
    <source>
        <strain evidence="3">bH819</strain>
    </source>
</reference>
<dbReference type="Pfam" id="PF14284">
    <property type="entry name" value="PcfJ"/>
    <property type="match status" value="1"/>
</dbReference>
<evidence type="ECO:0000313" key="2">
    <source>
        <dbReference type="EMBL" id="SLM87023.1"/>
    </source>
</evidence>
<gene>
    <name evidence="2" type="ORF">FM121_13075</name>
</gene>
<dbReference type="AlphaFoldDB" id="A0A1X6WRP8"/>
<proteinExistence type="predicted"/>
<keyword evidence="3" id="KW-1185">Reference proteome</keyword>
<protein>
    <submittedName>
        <fullName evidence="2">Phage protein</fullName>
    </submittedName>
</protein>
<name>A0A1X6WRP8_9ENTE</name>
<evidence type="ECO:0000313" key="3">
    <source>
        <dbReference type="Proteomes" id="UP000195918"/>
    </source>
</evidence>
<keyword evidence="1" id="KW-0175">Coiled coil</keyword>
<dbReference type="RefSeq" id="WP_086952647.1">
    <property type="nucleotide sequence ID" value="NZ_FWFD01000018.1"/>
</dbReference>
<evidence type="ECO:0000256" key="1">
    <source>
        <dbReference type="SAM" id="Coils"/>
    </source>
</evidence>
<accession>A0A1X6WRP8</accession>
<dbReference type="Proteomes" id="UP000195918">
    <property type="component" value="Unassembled WGS sequence"/>
</dbReference>
<dbReference type="OrthoDB" id="1802755at2"/>
<dbReference type="InterPro" id="IPR025586">
    <property type="entry name" value="PcfJ"/>
</dbReference>
<sequence>MTNQLTKEIGKTLTPPKDFFKWCESQIPIFEWSNKEKTIKSSERTGCELIKKRLTKNSRLTFSVKFYQFSIILVSKNRIEIQSHDYWQEIKEGKEILSKRLTNFERFENGKHIKAYNTYNNQWDNGLRTSYGFMSGNYTNTIFYPNNWQSKLKNNRDLKYLTLPRIQREDISRIYKYRYEIEYLQKIGNKRLAENIMFTGKLPYGKDYYSTVDMTTINKNWLKKNKSLLKKSDKSFNEIMIQLYLEKRHIKMIDNLDRLIHYKQLKKLPKEINLRKFINYLEEQKFSFDYYLDYIYMLQELETPLTSDLIIFPKDIRKAHDDLVSVIGKLERELEEKEYEKRKKSLQKYEQEIDEFMFLVPKDLQEIVNEGNALHHCVGGKHYLDNHTKGDTNIIFIRQKDEVEKPYFTLEYKNQHVAQVQGKYNRETVANDLQKAINKWEDKIKRIS</sequence>